<feature type="domain" description="DUF7605" evidence="4">
    <location>
        <begin position="731"/>
        <end position="891"/>
    </location>
</feature>
<dbReference type="PANTHER" id="PTHR36681:SF3">
    <property type="entry name" value="NUCLEAR GTPASE, GERMINAL CENTER-ASSOCIATED, TANDEM DUPLICATE 3"/>
    <property type="match status" value="1"/>
</dbReference>
<feature type="compositionally biased region" description="Polar residues" evidence="2">
    <location>
        <begin position="451"/>
        <end position="466"/>
    </location>
</feature>
<gene>
    <name evidence="5" type="ORF">AYL99_00841</name>
</gene>
<dbReference type="STRING" id="1367422.A0A178ZYJ6"/>
<feature type="region of interest" description="Disordered" evidence="2">
    <location>
        <begin position="1"/>
        <end position="32"/>
    </location>
</feature>
<evidence type="ECO:0000259" key="4">
    <source>
        <dbReference type="Pfam" id="PF24564"/>
    </source>
</evidence>
<comment type="caution">
    <text evidence="5">The sequence shown here is derived from an EMBL/GenBank/DDBJ whole genome shotgun (WGS) entry which is preliminary data.</text>
</comment>
<keyword evidence="6" id="KW-1185">Reference proteome</keyword>
<name>A0A178ZYJ6_9EURO</name>
<dbReference type="InterPro" id="IPR045063">
    <property type="entry name" value="Dynamin_N"/>
</dbReference>
<dbReference type="SUPFAM" id="SSF52540">
    <property type="entry name" value="P-loop containing nucleoside triphosphate hydrolases"/>
    <property type="match status" value="1"/>
</dbReference>
<dbReference type="Proteomes" id="UP000078343">
    <property type="component" value="Unassembled WGS sequence"/>
</dbReference>
<feature type="compositionally biased region" description="Basic and acidic residues" evidence="2">
    <location>
        <begin position="1"/>
        <end position="18"/>
    </location>
</feature>
<dbReference type="OrthoDB" id="3598281at2759"/>
<feature type="region of interest" description="Disordered" evidence="2">
    <location>
        <begin position="972"/>
        <end position="1017"/>
    </location>
</feature>
<dbReference type="EMBL" id="LVYI01000001">
    <property type="protein sequence ID" value="OAP64869.1"/>
    <property type="molecule type" value="Genomic_DNA"/>
</dbReference>
<dbReference type="RefSeq" id="XP_018698236.1">
    <property type="nucleotide sequence ID" value="XM_018832357.1"/>
</dbReference>
<evidence type="ECO:0000256" key="2">
    <source>
        <dbReference type="SAM" id="MobiDB-lite"/>
    </source>
</evidence>
<proteinExistence type="predicted"/>
<evidence type="ECO:0000313" key="5">
    <source>
        <dbReference type="EMBL" id="OAP64869.1"/>
    </source>
</evidence>
<evidence type="ECO:0000259" key="3">
    <source>
        <dbReference type="Pfam" id="PF00350"/>
    </source>
</evidence>
<dbReference type="InterPro" id="IPR027417">
    <property type="entry name" value="P-loop_NTPase"/>
</dbReference>
<dbReference type="Pfam" id="PF00350">
    <property type="entry name" value="Dynamin_N"/>
    <property type="match status" value="1"/>
</dbReference>
<protein>
    <recommendedName>
        <fullName evidence="7">G domain-containing protein</fullName>
    </recommendedName>
</protein>
<evidence type="ECO:0000256" key="1">
    <source>
        <dbReference type="SAM" id="Coils"/>
    </source>
</evidence>
<dbReference type="Gene3D" id="3.40.50.300">
    <property type="entry name" value="P-loop containing nucleotide triphosphate hydrolases"/>
    <property type="match status" value="2"/>
</dbReference>
<feature type="compositionally biased region" description="Acidic residues" evidence="2">
    <location>
        <begin position="1008"/>
        <end position="1017"/>
    </location>
</feature>
<dbReference type="InterPro" id="IPR056024">
    <property type="entry name" value="DUF7605"/>
</dbReference>
<reference evidence="5 6" key="1">
    <citation type="submission" date="2016-04" db="EMBL/GenBank/DDBJ databases">
        <title>Draft genome of Fonsecaea erecta CBS 125763.</title>
        <authorList>
            <person name="Weiss V.A."/>
            <person name="Vicente V.A."/>
            <person name="Raittz R.T."/>
            <person name="Moreno L.F."/>
            <person name="De Souza E.M."/>
            <person name="Pedrosa F.O."/>
            <person name="Steffens M.B."/>
            <person name="Faoro H."/>
            <person name="Tadra-Sfeir M.Z."/>
            <person name="Najafzadeh M.J."/>
            <person name="Felipe M.S."/>
            <person name="Teixeira M."/>
            <person name="Sun J."/>
            <person name="Xi L."/>
            <person name="Gomes R."/>
            <person name="De Azevedo C.M."/>
            <person name="Salgado C.G."/>
            <person name="Da Silva M.B."/>
            <person name="Nascimento M.F."/>
            <person name="Queiroz-Telles F."/>
            <person name="Attili D.S."/>
            <person name="Gorbushina A."/>
        </authorList>
    </citation>
    <scope>NUCLEOTIDE SEQUENCE [LARGE SCALE GENOMIC DNA]</scope>
    <source>
        <strain evidence="5 6">CBS 125763</strain>
    </source>
</reference>
<feature type="coiled-coil region" evidence="1">
    <location>
        <begin position="816"/>
        <end position="847"/>
    </location>
</feature>
<accession>A0A178ZYJ6</accession>
<keyword evidence="1" id="KW-0175">Coiled coil</keyword>
<dbReference type="Pfam" id="PF24564">
    <property type="entry name" value="DUF7605"/>
    <property type="match status" value="1"/>
</dbReference>
<sequence length="1017" mass="113946">MIDPRSNVRNEPRPKDAVTTRPDISDLFDGRSPEQLEKGVQVGLQLMEELTRTLREASIQESPAAPSKTIIGVLGATGAGKSSLINAIVDEECFVPTSCMGACTAVVTEISYSRPGDSPYVAEVEFISRDDWRRTLEVLFQDLLNSSGQVFPECMNENSEAGIAYAQVKAVYPELTKEEMAKVPVDKLMEHENVACLGTKRDIESEDGTAFYKGLQHFVSSKNTIGVRDRDGREKKPREVGFWPLIRVVKLYVKAPVLATGAVIVDLPGMHDSNQARAAVARDYMKHCNALLIVAPITRAVDDKTAQTLLGTSFRRQLKMDGGLSSVTFICSKTDDISIAEAQHALRLEEELEHLCTEQRALKVKKGASQKQLEDLKHSKSDMILTLHSINDQLKIWERLQTELEEGKTVFKPEPKSKKRKVLIRSSSVERLVGASKTESGRDCPNDSDQRASTAQSGYATSNTGHYQGEALTHNEISKKIIESRTAMADGRREQHKIEKKILELRAQVQEVDKKFENISEKLYACCIAYRNERSRDAIRQDYAAGILELDQELAEEEDAASFDPEVRTRDYDEVARKLPVFCVSSRAYQKLKGRLPQDATPPGFKHIDETELPALQAHCVQMTAPARQAYCRKILSNIFHYLNSLRLWASNASQANNLTGLRSVQVAQMLKERLNNLKSTLEKACDAFVDSTHDRLETNFREAALSATALARAQADSIVRRWGLPVNGGGLHYSTYKAVVCRDGRFASSRGYLNFNEDLLEPLTSHLAAPWEFAFVIAMPEMLDEFSADVVHMFTTFHNDVESAAVGNGASAAAFEILKRQIRIYQEKLRDMANQAKLYINNLQRNYSRLFETQISEHMHDGYALCANESGMGAYQRMKGKMERYIQNKKMSMFDIIFNHVRAHIMQIPTALRKHLIWSVVNDILRSIQREYVGVIVTRKDEVQNRRLLYDKVLKNVDSVELGIKDAVSAEAAPTLEPQSPTQGHAGEAEPSLVAKQKPGEGRFTDDSEDECSGDF</sequence>
<feature type="domain" description="Dynamin N-terminal" evidence="3">
    <location>
        <begin position="71"/>
        <end position="309"/>
    </location>
</feature>
<dbReference type="PANTHER" id="PTHR36681">
    <property type="entry name" value="NUCLEAR GTPASE, GERMINAL CENTER-ASSOCIATED, TANDEM DUPLICATE 3"/>
    <property type="match status" value="1"/>
</dbReference>
<evidence type="ECO:0000313" key="6">
    <source>
        <dbReference type="Proteomes" id="UP000078343"/>
    </source>
</evidence>
<dbReference type="GeneID" id="30005011"/>
<feature type="coiled-coil region" evidence="1">
    <location>
        <begin position="495"/>
        <end position="522"/>
    </location>
</feature>
<feature type="region of interest" description="Disordered" evidence="2">
    <location>
        <begin position="433"/>
        <end position="472"/>
    </location>
</feature>
<dbReference type="AlphaFoldDB" id="A0A178ZYJ6"/>
<evidence type="ECO:0008006" key="7">
    <source>
        <dbReference type="Google" id="ProtNLM"/>
    </source>
</evidence>
<organism evidence="5 6">
    <name type="scientific">Fonsecaea erecta</name>
    <dbReference type="NCBI Taxonomy" id="1367422"/>
    <lineage>
        <taxon>Eukaryota</taxon>
        <taxon>Fungi</taxon>
        <taxon>Dikarya</taxon>
        <taxon>Ascomycota</taxon>
        <taxon>Pezizomycotina</taxon>
        <taxon>Eurotiomycetes</taxon>
        <taxon>Chaetothyriomycetidae</taxon>
        <taxon>Chaetothyriales</taxon>
        <taxon>Herpotrichiellaceae</taxon>
        <taxon>Fonsecaea</taxon>
    </lineage>
</organism>
<feature type="compositionally biased region" description="Basic and acidic residues" evidence="2">
    <location>
        <begin position="439"/>
        <end position="450"/>
    </location>
</feature>